<evidence type="ECO:0000313" key="1">
    <source>
        <dbReference type="EMBL" id="HDR52901.1"/>
    </source>
</evidence>
<reference evidence="1" key="1">
    <citation type="journal article" date="2020" name="mSystems">
        <title>Genome- and Community-Level Interaction Insights into Carbon Utilization and Element Cycling Functions of Hydrothermarchaeota in Hydrothermal Sediment.</title>
        <authorList>
            <person name="Zhou Z."/>
            <person name="Liu Y."/>
            <person name="Xu W."/>
            <person name="Pan J."/>
            <person name="Luo Z.H."/>
            <person name="Li M."/>
        </authorList>
    </citation>
    <scope>NUCLEOTIDE SEQUENCE [LARGE SCALE GENOMIC DNA]</scope>
    <source>
        <strain evidence="1">SpSt-1217</strain>
    </source>
</reference>
<name>A0A831M037_9BACT</name>
<proteinExistence type="predicted"/>
<dbReference type="Proteomes" id="UP000886047">
    <property type="component" value="Unassembled WGS sequence"/>
</dbReference>
<sequence>ILIEDDIEINDNTKEIKWQMMTTADVEIVSGGAILKQDGQTLKLDNLSHPELMVSVVSLYPAPLELDRQIEGLKRLEIRIPAWTIEGGKSNIRVRLSGN</sequence>
<gene>
    <name evidence="1" type="ORF">ENN90_14985</name>
</gene>
<dbReference type="EMBL" id="DSDK01000840">
    <property type="protein sequence ID" value="HDR52901.1"/>
    <property type="molecule type" value="Genomic_DNA"/>
</dbReference>
<comment type="caution">
    <text evidence="1">The sequence shown here is derived from an EMBL/GenBank/DDBJ whole genome shotgun (WGS) entry which is preliminary data.</text>
</comment>
<accession>A0A831M037</accession>
<feature type="non-terminal residue" evidence="1">
    <location>
        <position position="1"/>
    </location>
</feature>
<protein>
    <submittedName>
        <fullName evidence="1">Uncharacterized protein</fullName>
    </submittedName>
</protein>
<dbReference type="AlphaFoldDB" id="A0A831M037"/>
<organism evidence="1">
    <name type="scientific">Mariniphaga anaerophila</name>
    <dbReference type="NCBI Taxonomy" id="1484053"/>
    <lineage>
        <taxon>Bacteria</taxon>
        <taxon>Pseudomonadati</taxon>
        <taxon>Bacteroidota</taxon>
        <taxon>Bacteroidia</taxon>
        <taxon>Marinilabiliales</taxon>
        <taxon>Prolixibacteraceae</taxon>
        <taxon>Mariniphaga</taxon>
    </lineage>
</organism>